<organism evidence="3 4">
    <name type="scientific">Tritrichomonas musculus</name>
    <dbReference type="NCBI Taxonomy" id="1915356"/>
    <lineage>
        <taxon>Eukaryota</taxon>
        <taxon>Metamonada</taxon>
        <taxon>Parabasalia</taxon>
        <taxon>Tritrichomonadida</taxon>
        <taxon>Tritrichomonadidae</taxon>
        <taxon>Tritrichomonas</taxon>
    </lineage>
</organism>
<feature type="compositionally biased region" description="Low complexity" evidence="1">
    <location>
        <begin position="139"/>
        <end position="150"/>
    </location>
</feature>
<reference evidence="3 4" key="1">
    <citation type="submission" date="2024-04" db="EMBL/GenBank/DDBJ databases">
        <title>Tritrichomonas musculus Genome.</title>
        <authorList>
            <person name="Alves-Ferreira E."/>
            <person name="Grigg M."/>
            <person name="Lorenzi H."/>
            <person name="Galac M."/>
        </authorList>
    </citation>
    <scope>NUCLEOTIDE SEQUENCE [LARGE SCALE GENOMIC DNA]</scope>
    <source>
        <strain evidence="3 4">EAF2021</strain>
    </source>
</reference>
<comment type="caution">
    <text evidence="3">The sequence shown here is derived from an EMBL/GenBank/DDBJ whole genome shotgun (WGS) entry which is preliminary data.</text>
</comment>
<evidence type="ECO:0000313" key="3">
    <source>
        <dbReference type="EMBL" id="KAK8852977.1"/>
    </source>
</evidence>
<feature type="compositionally biased region" description="Basic and acidic residues" evidence="1">
    <location>
        <begin position="100"/>
        <end position="113"/>
    </location>
</feature>
<protein>
    <submittedName>
        <fullName evidence="3">Uncharacterized protein</fullName>
    </submittedName>
</protein>
<dbReference type="Proteomes" id="UP001470230">
    <property type="component" value="Unassembled WGS sequence"/>
</dbReference>
<keyword evidence="2" id="KW-0812">Transmembrane</keyword>
<name>A0ABR2HVC8_9EUKA</name>
<gene>
    <name evidence="3" type="ORF">M9Y10_017974</name>
</gene>
<dbReference type="EMBL" id="JAPFFF010000023">
    <property type="protein sequence ID" value="KAK8852977.1"/>
    <property type="molecule type" value="Genomic_DNA"/>
</dbReference>
<feature type="region of interest" description="Disordered" evidence="1">
    <location>
        <begin position="94"/>
        <end position="113"/>
    </location>
</feature>
<evidence type="ECO:0000256" key="2">
    <source>
        <dbReference type="SAM" id="Phobius"/>
    </source>
</evidence>
<evidence type="ECO:0000256" key="1">
    <source>
        <dbReference type="SAM" id="MobiDB-lite"/>
    </source>
</evidence>
<sequence>MEGRNQSSDNDLRIKDVSYSNKIHSTTAEINNDQSSETNKEDEKINFNPNIRSVKNKWYTNCIHKFVSFFAKIITFILSIFTFCYRNTDDNTSDLKISNKNKDKGQPEMQREVSNDQFDSYQTNLKNIELNSEKQPLLNENNENEPMSNENQSILEKYSDDNYNLVNALFSNENDTNQAEIDDTEIAVKSHVGQSSSEEINSNVVIEVRSIELSMSQNLIPNESIGSIENLLKEEVKEDTKSNESAVTGKIEKK</sequence>
<feature type="region of interest" description="Disordered" evidence="1">
    <location>
        <begin position="235"/>
        <end position="254"/>
    </location>
</feature>
<evidence type="ECO:0000313" key="4">
    <source>
        <dbReference type="Proteomes" id="UP001470230"/>
    </source>
</evidence>
<keyword evidence="4" id="KW-1185">Reference proteome</keyword>
<proteinExistence type="predicted"/>
<feature type="region of interest" description="Disordered" evidence="1">
    <location>
        <begin position="130"/>
        <end position="150"/>
    </location>
</feature>
<keyword evidence="2" id="KW-1133">Transmembrane helix</keyword>
<accession>A0ABR2HVC8</accession>
<feature type="transmembrane region" description="Helical" evidence="2">
    <location>
        <begin position="62"/>
        <end position="83"/>
    </location>
</feature>
<keyword evidence="2" id="KW-0472">Membrane</keyword>